<dbReference type="AlphaFoldDB" id="X1NEM8"/>
<feature type="non-terminal residue" evidence="1">
    <location>
        <position position="1"/>
    </location>
</feature>
<evidence type="ECO:0008006" key="2">
    <source>
        <dbReference type="Google" id="ProtNLM"/>
    </source>
</evidence>
<accession>X1NEM8</accession>
<dbReference type="SUPFAM" id="SSF52540">
    <property type="entry name" value="P-loop containing nucleoside triphosphate hydrolases"/>
    <property type="match status" value="1"/>
</dbReference>
<protein>
    <recommendedName>
        <fullName evidence="2">Orc1-like AAA ATPase domain-containing protein</fullName>
    </recommendedName>
</protein>
<evidence type="ECO:0000313" key="1">
    <source>
        <dbReference type="EMBL" id="GAI42048.1"/>
    </source>
</evidence>
<reference evidence="1" key="1">
    <citation type="journal article" date="2014" name="Front. Microbiol.">
        <title>High frequency of phylogenetically diverse reductive dehalogenase-homologous genes in deep subseafloor sedimentary metagenomes.</title>
        <authorList>
            <person name="Kawai M."/>
            <person name="Futagami T."/>
            <person name="Toyoda A."/>
            <person name="Takaki Y."/>
            <person name="Nishi S."/>
            <person name="Hori S."/>
            <person name="Arai W."/>
            <person name="Tsubouchi T."/>
            <person name="Morono Y."/>
            <person name="Uchiyama I."/>
            <person name="Ito T."/>
            <person name="Fujiyama A."/>
            <person name="Inagaki F."/>
            <person name="Takami H."/>
        </authorList>
    </citation>
    <scope>NUCLEOTIDE SEQUENCE</scope>
    <source>
        <strain evidence="1">Expedition CK06-06</strain>
    </source>
</reference>
<proteinExistence type="predicted"/>
<dbReference type="InterPro" id="IPR027417">
    <property type="entry name" value="P-loop_NTPase"/>
</dbReference>
<organism evidence="1">
    <name type="scientific">marine sediment metagenome</name>
    <dbReference type="NCBI Taxonomy" id="412755"/>
    <lineage>
        <taxon>unclassified sequences</taxon>
        <taxon>metagenomes</taxon>
        <taxon>ecological metagenomes</taxon>
    </lineage>
</organism>
<dbReference type="EMBL" id="BARV01031827">
    <property type="protein sequence ID" value="GAI42048.1"/>
    <property type="molecule type" value="Genomic_DNA"/>
</dbReference>
<feature type="non-terminal residue" evidence="1">
    <location>
        <position position="252"/>
    </location>
</feature>
<dbReference type="Gene3D" id="3.40.50.300">
    <property type="entry name" value="P-loop containing nucleotide triphosphate hydrolases"/>
    <property type="match status" value="1"/>
</dbReference>
<comment type="caution">
    <text evidence="1">The sequence shown here is derived from an EMBL/GenBank/DDBJ whole genome shotgun (WGS) entry which is preliminary data.</text>
</comment>
<sequence length="252" mass="28187">FTGWQRFRAEVETSLLKTKLNIPPVRPQLVSRPRLTERLKEGLKCNLILISAPAGFGKTTLLSEWSRQSQPNIQTAWVSLDEGDNDPIRFWDYFIAALQTLQPAVGENALTLLHTTQTFPGQIPPIESVLTVLINDLASIRGEFVVALDDYHLVESQQIHDGITFLLDHLPLQMHVVIATRADPSLPLARFRGKGMMLEIGADDLRFTLDETVSFFQEMKALELSTDDVGALNTRTEGWVVGLKMAALALQR</sequence>
<gene>
    <name evidence="1" type="ORF">S06H3_50284</name>
</gene>
<name>X1NEM8_9ZZZZ</name>